<gene>
    <name evidence="2" type="ORF">TRIADDRAFT_60237</name>
</gene>
<dbReference type="KEGG" id="tad:TRIADDRAFT_60237"/>
<proteinExistence type="predicted"/>
<dbReference type="InParanoid" id="B3S7N8"/>
<feature type="region of interest" description="Disordered" evidence="1">
    <location>
        <begin position="1"/>
        <end position="29"/>
    </location>
</feature>
<organism evidence="2 3">
    <name type="scientific">Trichoplax adhaerens</name>
    <name type="common">Trichoplax reptans</name>
    <dbReference type="NCBI Taxonomy" id="10228"/>
    <lineage>
        <taxon>Eukaryota</taxon>
        <taxon>Metazoa</taxon>
        <taxon>Placozoa</taxon>
        <taxon>Uniplacotomia</taxon>
        <taxon>Trichoplacea</taxon>
        <taxon>Trichoplacidae</taxon>
        <taxon>Trichoplax</taxon>
    </lineage>
</organism>
<sequence length="137" mass="15786">MASKNEKLPITKHTKGVSENKDENEGGPPLIRFLRRQKREDLYAAWAWILTYLAYSCFHMDRRVLSVVKSSLYTLNCTSKILSYLNHAGYSSSNISPSEFISINDSNLNMLCPQWKPFTINTTCSYKSYHVKILVQE</sequence>
<dbReference type="EMBL" id="DS985254">
    <property type="protein sequence ID" value="EDV21325.1"/>
    <property type="molecule type" value="Genomic_DNA"/>
</dbReference>
<dbReference type="RefSeq" id="XP_002116292.1">
    <property type="nucleotide sequence ID" value="XM_002116256.1"/>
</dbReference>
<keyword evidence="3" id="KW-1185">Reference proteome</keyword>
<evidence type="ECO:0000313" key="3">
    <source>
        <dbReference type="Proteomes" id="UP000009022"/>
    </source>
</evidence>
<dbReference type="OrthoDB" id="3639251at2759"/>
<dbReference type="CTD" id="6757505"/>
<name>B3S7N8_TRIAD</name>
<accession>B3S7N8</accession>
<dbReference type="PhylomeDB" id="B3S7N8"/>
<evidence type="ECO:0000256" key="1">
    <source>
        <dbReference type="SAM" id="MobiDB-lite"/>
    </source>
</evidence>
<dbReference type="GeneID" id="6757505"/>
<evidence type="ECO:0000313" key="2">
    <source>
        <dbReference type="EMBL" id="EDV21325.1"/>
    </source>
</evidence>
<dbReference type="HOGENOM" id="CLU_1867723_0_0_1"/>
<protein>
    <submittedName>
        <fullName evidence="2">Uncharacterized protein</fullName>
    </submittedName>
</protein>
<dbReference type="Proteomes" id="UP000009022">
    <property type="component" value="Unassembled WGS sequence"/>
</dbReference>
<dbReference type="AlphaFoldDB" id="B3S7N8"/>
<reference evidence="2 3" key="1">
    <citation type="journal article" date="2008" name="Nature">
        <title>The Trichoplax genome and the nature of placozoans.</title>
        <authorList>
            <person name="Srivastava M."/>
            <person name="Begovic E."/>
            <person name="Chapman J."/>
            <person name="Putnam N.H."/>
            <person name="Hellsten U."/>
            <person name="Kawashima T."/>
            <person name="Kuo A."/>
            <person name="Mitros T."/>
            <person name="Salamov A."/>
            <person name="Carpenter M.L."/>
            <person name="Signorovitch A.Y."/>
            <person name="Moreno M.A."/>
            <person name="Kamm K."/>
            <person name="Grimwood J."/>
            <person name="Schmutz J."/>
            <person name="Shapiro H."/>
            <person name="Grigoriev I.V."/>
            <person name="Buss L.W."/>
            <person name="Schierwater B."/>
            <person name="Dellaporta S.L."/>
            <person name="Rokhsar D.S."/>
        </authorList>
    </citation>
    <scope>NUCLEOTIDE SEQUENCE [LARGE SCALE GENOMIC DNA]</scope>
    <source>
        <strain evidence="2 3">Grell-BS-1999</strain>
    </source>
</reference>